<evidence type="ECO:0000256" key="2">
    <source>
        <dbReference type="SAM" id="Phobius"/>
    </source>
</evidence>
<reference evidence="4" key="1">
    <citation type="submission" date="2021-05" db="EMBL/GenBank/DDBJ databases">
        <authorList>
            <person name="Pietrasiak N."/>
            <person name="Ward R."/>
            <person name="Stajich J.E."/>
            <person name="Kurbessoian T."/>
        </authorList>
    </citation>
    <scope>NUCLEOTIDE SEQUENCE</scope>
    <source>
        <strain evidence="4">GSE-NOS-MK-12-04C</strain>
    </source>
</reference>
<dbReference type="Pfam" id="PF01266">
    <property type="entry name" value="DAO"/>
    <property type="match status" value="1"/>
</dbReference>
<proteinExistence type="predicted"/>
<keyword evidence="2" id="KW-1133">Transmembrane helix</keyword>
<dbReference type="SUPFAM" id="SSF51905">
    <property type="entry name" value="FAD/NAD(P)-binding domain"/>
    <property type="match status" value="1"/>
</dbReference>
<sequence length="385" mass="42186">MKTYDWIVIGAGITGAALSYELVKIGFSVLLLEKNKTLQNATHYSYGGLAFWSGTTELTRQLCDEGMTRHRNLRAELDADTELRHLNLLLTIPADTNPEAVAESYAKFAIPPKLLSVKEACELEPLLNGNAISGALTVKHGHIHPEKTAQAYIQAFLRAGGEIQITQVLELQSSLKCSVKTNTETYHAANIAVCVGGLTRQLLKSSGIAIKLYFSHAGMIEIPSVELRLQTLVMPANLQRFQLEAQSTKIDEVWDEGEVQLAEPILDVGAIQFQDASLYLGQITYAFTNPDKIPQRTIAEAEIRNGVGKTLPALKDLPGKFHHCLVAFSSDSLPLIGNIPEYPNLHIFSGFSNPLVIVPPLAQRFASQASGQQDEIITQLSPTRF</sequence>
<feature type="transmembrane region" description="Helical" evidence="2">
    <location>
        <begin position="6"/>
        <end position="32"/>
    </location>
</feature>
<name>A0A951QN57_9CYAN</name>
<dbReference type="InterPro" id="IPR036188">
    <property type="entry name" value="FAD/NAD-bd_sf"/>
</dbReference>
<reference evidence="4" key="2">
    <citation type="journal article" date="2022" name="Microbiol. Resour. Announc.">
        <title>Metagenome Sequencing to Explore Phylogenomics of Terrestrial Cyanobacteria.</title>
        <authorList>
            <person name="Ward R.D."/>
            <person name="Stajich J.E."/>
            <person name="Johansen J.R."/>
            <person name="Huntemann M."/>
            <person name="Clum A."/>
            <person name="Foster B."/>
            <person name="Foster B."/>
            <person name="Roux S."/>
            <person name="Palaniappan K."/>
            <person name="Varghese N."/>
            <person name="Mukherjee S."/>
            <person name="Reddy T.B.K."/>
            <person name="Daum C."/>
            <person name="Copeland A."/>
            <person name="Chen I.A."/>
            <person name="Ivanova N.N."/>
            <person name="Kyrpides N.C."/>
            <person name="Shapiro N."/>
            <person name="Eloe-Fadrosh E.A."/>
            <person name="Pietrasiak N."/>
        </authorList>
    </citation>
    <scope>NUCLEOTIDE SEQUENCE</scope>
    <source>
        <strain evidence="4">GSE-NOS-MK-12-04C</strain>
    </source>
</reference>
<evidence type="ECO:0000259" key="3">
    <source>
        <dbReference type="Pfam" id="PF01266"/>
    </source>
</evidence>
<evidence type="ECO:0000256" key="1">
    <source>
        <dbReference type="ARBA" id="ARBA00023002"/>
    </source>
</evidence>
<dbReference type="Proteomes" id="UP000729701">
    <property type="component" value="Unassembled WGS sequence"/>
</dbReference>
<dbReference type="PANTHER" id="PTHR13847">
    <property type="entry name" value="SARCOSINE DEHYDROGENASE-RELATED"/>
    <property type="match status" value="1"/>
</dbReference>
<dbReference type="Gene3D" id="3.30.9.10">
    <property type="entry name" value="D-Amino Acid Oxidase, subunit A, domain 2"/>
    <property type="match status" value="1"/>
</dbReference>
<comment type="caution">
    <text evidence="4">The sequence shown here is derived from an EMBL/GenBank/DDBJ whole genome shotgun (WGS) entry which is preliminary data.</text>
</comment>
<gene>
    <name evidence="4" type="ORF">KME60_15795</name>
</gene>
<feature type="domain" description="FAD dependent oxidoreductase" evidence="3">
    <location>
        <begin position="5"/>
        <end position="366"/>
    </location>
</feature>
<keyword evidence="2" id="KW-0812">Transmembrane</keyword>
<organism evidence="4 5">
    <name type="scientific">Cyanomargarita calcarea GSE-NOS-MK-12-04C</name>
    <dbReference type="NCBI Taxonomy" id="2839659"/>
    <lineage>
        <taxon>Bacteria</taxon>
        <taxon>Bacillati</taxon>
        <taxon>Cyanobacteriota</taxon>
        <taxon>Cyanophyceae</taxon>
        <taxon>Nostocales</taxon>
        <taxon>Cyanomargaritaceae</taxon>
        <taxon>Cyanomargarita</taxon>
    </lineage>
</organism>
<dbReference type="PANTHER" id="PTHR13847:SF287">
    <property type="entry name" value="FAD-DEPENDENT OXIDOREDUCTASE DOMAIN-CONTAINING PROTEIN 1"/>
    <property type="match status" value="1"/>
</dbReference>
<dbReference type="InterPro" id="IPR006076">
    <property type="entry name" value="FAD-dep_OxRdtase"/>
</dbReference>
<dbReference type="EMBL" id="JAHHGZ010000015">
    <property type="protein sequence ID" value="MBW4668838.1"/>
    <property type="molecule type" value="Genomic_DNA"/>
</dbReference>
<evidence type="ECO:0000313" key="4">
    <source>
        <dbReference type="EMBL" id="MBW4668838.1"/>
    </source>
</evidence>
<accession>A0A951QN57</accession>
<keyword evidence="1" id="KW-0560">Oxidoreductase</keyword>
<evidence type="ECO:0000313" key="5">
    <source>
        <dbReference type="Proteomes" id="UP000729701"/>
    </source>
</evidence>
<dbReference type="GO" id="GO:0016491">
    <property type="term" value="F:oxidoreductase activity"/>
    <property type="evidence" value="ECO:0007669"/>
    <property type="project" value="UniProtKB-KW"/>
</dbReference>
<dbReference type="AlphaFoldDB" id="A0A951QN57"/>
<keyword evidence="2" id="KW-0472">Membrane</keyword>
<dbReference type="GO" id="GO:0005737">
    <property type="term" value="C:cytoplasm"/>
    <property type="evidence" value="ECO:0007669"/>
    <property type="project" value="TreeGrafter"/>
</dbReference>
<dbReference type="Gene3D" id="3.50.50.60">
    <property type="entry name" value="FAD/NAD(P)-binding domain"/>
    <property type="match status" value="1"/>
</dbReference>
<protein>
    <submittedName>
        <fullName evidence="4">FAD-binding oxidoreductase</fullName>
    </submittedName>
</protein>